<proteinExistence type="predicted"/>
<dbReference type="Proteomes" id="UP000779070">
    <property type="component" value="Unassembled WGS sequence"/>
</dbReference>
<name>A0ABS3A1C9_9VIBR</name>
<keyword evidence="2" id="KW-1185">Reference proteome</keyword>
<evidence type="ECO:0000313" key="1">
    <source>
        <dbReference type="EMBL" id="MBN3578203.1"/>
    </source>
</evidence>
<evidence type="ECO:0000313" key="2">
    <source>
        <dbReference type="Proteomes" id="UP000779070"/>
    </source>
</evidence>
<sequence>MNGSDVFYLALQNEIEVDKYFYKKNAIPPRDYGYFPKVNYIKRYNGVLARFIFNSVRFVWPFISVFFNLIQLTVSFINKFKLNSRSLEGVSHIAFCSCNLSLDRISEAVKNKQLLYVFRPRHIKNKVDNSVNILQLVSYHDILRAFFDAFLVCSFPNSEKLGCWNVHTYVAFEWFLVFRALKGYHGELYTADHFDRWAILIDRGFDRTQKNKYTLIQHGIVTDNVDEPKLNFNIVNKLENLGCVYLFDTQSKLVFENEIISSKANNVDIVISRPKLPLYAIDTNKKKVLFVGNSICLDFHLELLASLEQRLDMRNVVLFYKPHPTQSPSREVGLSSWTLLSPSGGFPDVDIVISYPSTLAYEYSNLGKIVIQHALDLESADLEGVTLQVVKALEGI</sequence>
<protein>
    <submittedName>
        <fullName evidence="1">Uncharacterized protein</fullName>
    </submittedName>
</protein>
<accession>A0ABS3A1C9</accession>
<dbReference type="EMBL" id="JAFHLB010000012">
    <property type="protein sequence ID" value="MBN3578203.1"/>
    <property type="molecule type" value="Genomic_DNA"/>
</dbReference>
<comment type="caution">
    <text evidence="1">The sequence shown here is derived from an EMBL/GenBank/DDBJ whole genome shotgun (WGS) entry which is preliminary data.</text>
</comment>
<reference evidence="1 2" key="1">
    <citation type="submission" date="2021-02" db="EMBL/GenBank/DDBJ databases">
        <title>Draft Genome Sequences of 5 Vibrio neptunius Strains Isolated From of Bivalve Hatcheries.</title>
        <authorList>
            <person name="Galvis F."/>
            <person name="Barja J.L."/>
            <person name="Lemos M.L."/>
            <person name="Balado M."/>
        </authorList>
    </citation>
    <scope>NUCLEOTIDE SEQUENCE [LARGE SCALE GENOMIC DNA]</scope>
    <source>
        <strain evidence="1 2">PP-145.98</strain>
    </source>
</reference>
<gene>
    <name evidence="1" type="ORF">JYA62_11030</name>
</gene>
<dbReference type="RefSeq" id="WP_206369924.1">
    <property type="nucleotide sequence ID" value="NZ_CAWPTM010000029.1"/>
</dbReference>
<organism evidence="1 2">
    <name type="scientific">Vibrio neptunius</name>
    <dbReference type="NCBI Taxonomy" id="170651"/>
    <lineage>
        <taxon>Bacteria</taxon>
        <taxon>Pseudomonadati</taxon>
        <taxon>Pseudomonadota</taxon>
        <taxon>Gammaproteobacteria</taxon>
        <taxon>Vibrionales</taxon>
        <taxon>Vibrionaceae</taxon>
        <taxon>Vibrio</taxon>
    </lineage>
</organism>